<dbReference type="PANTHER" id="PTHR30432">
    <property type="entry name" value="TRANSCRIPTIONAL REGULATOR MODE"/>
    <property type="match status" value="1"/>
</dbReference>
<dbReference type="Gene3D" id="2.40.50.100">
    <property type="match status" value="1"/>
</dbReference>
<evidence type="ECO:0000313" key="6">
    <source>
        <dbReference type="Proteomes" id="UP000028782"/>
    </source>
</evidence>
<dbReference type="AlphaFoldDB" id="A0A076PZQ1"/>
<feature type="compositionally biased region" description="Acidic residues" evidence="3">
    <location>
        <begin position="1"/>
        <end position="11"/>
    </location>
</feature>
<proteinExistence type="predicted"/>
<keyword evidence="1 2" id="KW-0500">Molybdenum</keyword>
<dbReference type="KEGG" id="ctes:O987_24365"/>
<dbReference type="InterPro" id="IPR036388">
    <property type="entry name" value="WH-like_DNA-bd_sf"/>
</dbReference>
<evidence type="ECO:0000259" key="4">
    <source>
        <dbReference type="PROSITE" id="PS51866"/>
    </source>
</evidence>
<dbReference type="SUPFAM" id="SSF46785">
    <property type="entry name" value="Winged helix' DNA-binding domain"/>
    <property type="match status" value="1"/>
</dbReference>
<dbReference type="Pfam" id="PF00126">
    <property type="entry name" value="HTH_1"/>
    <property type="match status" value="1"/>
</dbReference>
<evidence type="ECO:0000256" key="1">
    <source>
        <dbReference type="ARBA" id="ARBA00022505"/>
    </source>
</evidence>
<dbReference type="RefSeq" id="WP_043375126.1">
    <property type="nucleotide sequence ID" value="NZ_CP006704.1"/>
</dbReference>
<evidence type="ECO:0000256" key="2">
    <source>
        <dbReference type="PROSITE-ProRule" id="PRU01213"/>
    </source>
</evidence>
<organism evidence="5 6">
    <name type="scientific">Comamonas testosteroni TK102</name>
    <dbReference type="NCBI Taxonomy" id="1392005"/>
    <lineage>
        <taxon>Bacteria</taxon>
        <taxon>Pseudomonadati</taxon>
        <taxon>Pseudomonadota</taxon>
        <taxon>Betaproteobacteria</taxon>
        <taxon>Burkholderiales</taxon>
        <taxon>Comamonadaceae</taxon>
        <taxon>Comamonas</taxon>
    </lineage>
</organism>
<dbReference type="GO" id="GO:0015689">
    <property type="term" value="P:molybdate ion transport"/>
    <property type="evidence" value="ECO:0007669"/>
    <property type="project" value="InterPro"/>
</dbReference>
<dbReference type="InterPro" id="IPR051815">
    <property type="entry name" value="Molybdate_resp_trans_reg"/>
</dbReference>
<name>A0A076PZQ1_COMTE</name>
<dbReference type="Pfam" id="PF03459">
    <property type="entry name" value="TOBE"/>
    <property type="match status" value="1"/>
</dbReference>
<sequence length="290" mass="30224">MSDTENLEQEQLDMPGDEASQGGALSSDSVSQALGYDMADRRIAILRGIAHSGSISQAARDVGVSYKAAWQAIDTLTNLAGVPLVERSVGGAGGGGAQITPAGEELLHAAEAMMRLRSELLQRMQAGTPGGGQPNLGLMTSMRNQWPCSVLKVESIGGQIRVWLRAASDAGSDWTIAARITPESYELLGLAPGVQVLALCKATAVKVWLGQERPAAASQPINIWPAVVQRATYGAATVTEESLASDEAICRLGWGAQIVGFAPAMSGLVANDHVWLEVAESAVVVAVASH</sequence>
<dbReference type="InterPro" id="IPR036390">
    <property type="entry name" value="WH_DNA-bd_sf"/>
</dbReference>
<evidence type="ECO:0000313" key="5">
    <source>
        <dbReference type="EMBL" id="AIJ48947.1"/>
    </source>
</evidence>
<dbReference type="PROSITE" id="PS51866">
    <property type="entry name" value="MOP"/>
    <property type="match status" value="1"/>
</dbReference>
<protein>
    <submittedName>
        <fullName evidence="5">Transcriptional regulator</fullName>
    </submittedName>
</protein>
<dbReference type="InterPro" id="IPR004606">
    <property type="entry name" value="Mop_domain"/>
</dbReference>
<evidence type="ECO:0000256" key="3">
    <source>
        <dbReference type="SAM" id="MobiDB-lite"/>
    </source>
</evidence>
<dbReference type="GO" id="GO:0003700">
    <property type="term" value="F:DNA-binding transcription factor activity"/>
    <property type="evidence" value="ECO:0007669"/>
    <property type="project" value="InterPro"/>
</dbReference>
<feature type="region of interest" description="Disordered" evidence="3">
    <location>
        <begin position="1"/>
        <end position="26"/>
    </location>
</feature>
<dbReference type="SUPFAM" id="SSF50331">
    <property type="entry name" value="MOP-like"/>
    <property type="match status" value="1"/>
</dbReference>
<dbReference type="InterPro" id="IPR000847">
    <property type="entry name" value="LysR_HTH_N"/>
</dbReference>
<dbReference type="EMBL" id="CP006704">
    <property type="protein sequence ID" value="AIJ48947.1"/>
    <property type="molecule type" value="Genomic_DNA"/>
</dbReference>
<dbReference type="InterPro" id="IPR008995">
    <property type="entry name" value="Mo/tungstate-bd_C_term_dom"/>
</dbReference>
<feature type="domain" description="Mop" evidence="4">
    <location>
        <begin position="139"/>
        <end position="209"/>
    </location>
</feature>
<reference evidence="5 6" key="1">
    <citation type="journal article" date="2014" name="Genome Announc.">
        <title>Complete Genome Sequence of Polychlorinated Biphenyl Degrader Comamonas testosteroni TK102 (NBRC 109938).</title>
        <authorList>
            <person name="Fukuda K."/>
            <person name="Hosoyama A."/>
            <person name="Tsuchikane K."/>
            <person name="Ohji S."/>
            <person name="Yamazoe A."/>
            <person name="Fujita N."/>
            <person name="Shintani M."/>
            <person name="Kimbara K."/>
        </authorList>
    </citation>
    <scope>NUCLEOTIDE SEQUENCE [LARGE SCALE GENOMIC DNA]</scope>
    <source>
        <strain evidence="5">TK102</strain>
    </source>
</reference>
<dbReference type="HOGENOM" id="CLU_087839_0_0_4"/>
<dbReference type="Proteomes" id="UP000028782">
    <property type="component" value="Chromosome"/>
</dbReference>
<dbReference type="InterPro" id="IPR005116">
    <property type="entry name" value="Transp-assoc_OB_typ1"/>
</dbReference>
<dbReference type="Gene3D" id="1.10.10.10">
    <property type="entry name" value="Winged helix-like DNA-binding domain superfamily/Winged helix DNA-binding domain"/>
    <property type="match status" value="1"/>
</dbReference>
<dbReference type="PANTHER" id="PTHR30432:SF1">
    <property type="entry name" value="DNA-BINDING TRANSCRIPTIONAL DUAL REGULATOR MODE"/>
    <property type="match status" value="1"/>
</dbReference>
<gene>
    <name evidence="5" type="ORF">O987_24365</name>
</gene>
<accession>A0A076PZQ1</accession>